<gene>
    <name evidence="4 5" type="primary">atad5b</name>
</gene>
<reference evidence="4" key="1">
    <citation type="journal article" date="2013" name="Nature">
        <title>The zebrafish reference genome sequence and its relationship to the human genome.</title>
        <authorList>
            <consortium name="Genome Reference Consortium Zebrafish"/>
            <person name="Howe K."/>
            <person name="Clark M.D."/>
            <person name="Torroja C.F."/>
            <person name="Torrance J."/>
            <person name="Berthelot C."/>
            <person name="Muffato M."/>
            <person name="Collins J.E."/>
            <person name="Humphray S."/>
            <person name="McLaren K."/>
            <person name="Matthews L."/>
            <person name="McLaren S."/>
            <person name="Sealy I."/>
            <person name="Caccamo M."/>
            <person name="Churcher C."/>
            <person name="Scott C."/>
            <person name="Barrett J.C."/>
            <person name="Koch R."/>
            <person name="Rauch G.J."/>
            <person name="White S."/>
            <person name="Chow W."/>
            <person name="Kilian B."/>
            <person name="Quintais L.T."/>
            <person name="Guerra-Assuncao J.A."/>
            <person name="Zhou Y."/>
            <person name="Gu Y."/>
            <person name="Yen J."/>
            <person name="Vogel J.H."/>
            <person name="Eyre T."/>
            <person name="Redmond S."/>
            <person name="Banerjee R."/>
            <person name="Chi J."/>
            <person name="Fu B."/>
            <person name="Langley E."/>
            <person name="Maguire S.F."/>
            <person name="Laird G.K."/>
            <person name="Lloyd D."/>
            <person name="Kenyon E."/>
            <person name="Donaldson S."/>
            <person name="Sehra H."/>
            <person name="Almeida-King J."/>
            <person name="Loveland J."/>
            <person name="Trevanion S."/>
            <person name="Jones M."/>
            <person name="Quail M."/>
            <person name="Willey D."/>
            <person name="Hunt A."/>
            <person name="Burton J."/>
            <person name="Sims S."/>
            <person name="McLay K."/>
            <person name="Plumb B."/>
            <person name="Davis J."/>
            <person name="Clee C."/>
            <person name="Oliver K."/>
            <person name="Clark R."/>
            <person name="Riddle C."/>
            <person name="Elliot D."/>
            <person name="Eliott D."/>
            <person name="Threadgold G."/>
            <person name="Harden G."/>
            <person name="Ware D."/>
            <person name="Begum S."/>
            <person name="Mortimore B."/>
            <person name="Mortimer B."/>
            <person name="Kerry G."/>
            <person name="Heath P."/>
            <person name="Phillimore B."/>
            <person name="Tracey A."/>
            <person name="Corby N."/>
            <person name="Dunn M."/>
            <person name="Johnson C."/>
            <person name="Wood J."/>
            <person name="Clark S."/>
            <person name="Pelan S."/>
            <person name="Griffiths G."/>
            <person name="Smith M."/>
            <person name="Glithero R."/>
            <person name="Howden P."/>
            <person name="Barker N."/>
            <person name="Lloyd C."/>
            <person name="Stevens C."/>
            <person name="Harley J."/>
            <person name="Holt K."/>
            <person name="Panagiotidis G."/>
            <person name="Lovell J."/>
            <person name="Beasley H."/>
            <person name="Henderson C."/>
            <person name="Gordon D."/>
            <person name="Auger K."/>
            <person name="Wright D."/>
            <person name="Collins J."/>
            <person name="Raisen C."/>
            <person name="Dyer L."/>
            <person name="Leung K."/>
            <person name="Robertson L."/>
            <person name="Ambridge K."/>
            <person name="Leongamornlert D."/>
            <person name="McGuire S."/>
            <person name="Gilderthorp R."/>
            <person name="Griffiths C."/>
            <person name="Manthravadi D."/>
            <person name="Nichol S."/>
            <person name="Barker G."/>
            <person name="Whitehead S."/>
            <person name="Kay M."/>
            <person name="Brown J."/>
            <person name="Murnane C."/>
            <person name="Gray E."/>
            <person name="Humphries M."/>
            <person name="Sycamore N."/>
            <person name="Barker D."/>
            <person name="Saunders D."/>
            <person name="Wallis J."/>
            <person name="Babbage A."/>
            <person name="Hammond S."/>
            <person name="Mashreghi-Mohammadi M."/>
            <person name="Barr L."/>
            <person name="Martin S."/>
            <person name="Wray P."/>
            <person name="Ellington A."/>
            <person name="Matthews N."/>
            <person name="Ellwood M."/>
            <person name="Woodmansey R."/>
            <person name="Clark G."/>
            <person name="Cooper J."/>
            <person name="Cooper J."/>
            <person name="Tromans A."/>
            <person name="Grafham D."/>
            <person name="Skuce C."/>
            <person name="Pandian R."/>
            <person name="Andrews R."/>
            <person name="Harrison E."/>
            <person name="Kimberley A."/>
            <person name="Garnett J."/>
            <person name="Fosker N."/>
            <person name="Hall R."/>
            <person name="Garner P."/>
            <person name="Kelly D."/>
            <person name="Bird C."/>
            <person name="Palmer S."/>
            <person name="Gehring I."/>
            <person name="Berger A."/>
            <person name="Dooley C.M."/>
            <person name="Ersan-Urun Z."/>
            <person name="Eser C."/>
            <person name="Geiger H."/>
            <person name="Geisler M."/>
            <person name="Karotki L."/>
            <person name="Kirn A."/>
            <person name="Konantz J."/>
            <person name="Konantz M."/>
            <person name="Oberlander M."/>
            <person name="Rudolph-Geiger S."/>
            <person name="Teucke M."/>
            <person name="Lanz C."/>
            <person name="Raddatz G."/>
            <person name="Osoegawa K."/>
            <person name="Zhu B."/>
            <person name="Rapp A."/>
            <person name="Widaa S."/>
            <person name="Langford C."/>
            <person name="Yang F."/>
            <person name="Schuster S.C."/>
            <person name="Carter N.P."/>
            <person name="Harrow J."/>
            <person name="Ning Z."/>
            <person name="Herrero J."/>
            <person name="Searle S.M."/>
            <person name="Enright A."/>
            <person name="Geisler R."/>
            <person name="Plasterk R.H."/>
            <person name="Lee C."/>
            <person name="Westerfield M."/>
            <person name="de Jong P.J."/>
            <person name="Zon L.I."/>
            <person name="Postlethwait J.H."/>
            <person name="Nusslein-Volhard C."/>
            <person name="Hubbard T.J."/>
            <person name="Roest Crollius H."/>
            <person name="Rogers J."/>
            <person name="Stemple D.L."/>
        </authorList>
    </citation>
    <scope>NUCLEOTIDE SEQUENCE [LARGE SCALE GENOMIC DNA]</scope>
    <source>
        <strain evidence="4">Tuebingen</strain>
    </source>
</reference>
<dbReference type="Gene3D" id="1.10.8.60">
    <property type="match status" value="1"/>
</dbReference>
<dbReference type="AGR" id="ZFIN:ZDB-GENE-030131-338"/>
<dbReference type="InterPro" id="IPR027417">
    <property type="entry name" value="P-loop_NTPase"/>
</dbReference>
<dbReference type="CDD" id="cd00009">
    <property type="entry name" value="AAA"/>
    <property type="match status" value="1"/>
</dbReference>
<protein>
    <submittedName>
        <fullName evidence="4">ATPase family AAA domain-containing 5b</fullName>
    </submittedName>
</protein>
<evidence type="ECO:0000256" key="1">
    <source>
        <dbReference type="SAM" id="Coils"/>
    </source>
</evidence>
<reference evidence="4" key="2">
    <citation type="submission" date="2015-11" db="UniProtKB">
        <authorList>
            <consortium name="Ensembl"/>
        </authorList>
    </citation>
    <scope>IDENTIFICATION</scope>
    <source>
        <strain evidence="4">Tuebingen</strain>
    </source>
</reference>
<dbReference type="Gene3D" id="3.40.50.300">
    <property type="entry name" value="P-loop containing nucleotide triphosphate hydrolases"/>
    <property type="match status" value="1"/>
</dbReference>
<dbReference type="InterPro" id="IPR003959">
    <property type="entry name" value="ATPase_AAA_core"/>
</dbReference>
<dbReference type="GeneTree" id="ENSGT00940000153469"/>
<evidence type="ECO:0000259" key="3">
    <source>
        <dbReference type="SMART" id="SM00382"/>
    </source>
</evidence>
<dbReference type="GeneID" id="321619"/>
<evidence type="ECO:0000313" key="5">
    <source>
        <dbReference type="ZFIN" id="ZDB-GENE-030131-338"/>
    </source>
</evidence>
<dbReference type="GO" id="GO:0016887">
    <property type="term" value="F:ATP hydrolysis activity"/>
    <property type="evidence" value="ECO:0007669"/>
    <property type="project" value="InterPro"/>
</dbReference>
<dbReference type="PhylomeDB" id="A0A0R4IQJ5"/>
<dbReference type="ExpressionAtlas" id="A0A0R4IQJ5">
    <property type="expression patterns" value="baseline"/>
</dbReference>
<evidence type="ECO:0000256" key="2">
    <source>
        <dbReference type="SAM" id="MobiDB-lite"/>
    </source>
</evidence>
<dbReference type="GO" id="GO:1900246">
    <property type="term" value="P:positive regulation of RIG-I signaling pathway"/>
    <property type="evidence" value="ECO:0000314"/>
    <property type="project" value="ZFIN"/>
</dbReference>
<dbReference type="GO" id="GO:0009653">
    <property type="term" value="P:anatomical structure morphogenesis"/>
    <property type="evidence" value="ECO:0007669"/>
    <property type="project" value="UniProtKB-ARBA"/>
</dbReference>
<feature type="region of interest" description="Disordered" evidence="2">
    <location>
        <begin position="574"/>
        <end position="610"/>
    </location>
</feature>
<sequence>MATMDSSLFPLAVVKIMNSSGSVCNRRNFHAGVLQSEGNPQTQMHPKRNRLKLAKTYRTSDNIVGNNPSHVTGSYESTTFCKGTFFTDAVRTTDDKDNLTQKEHFSQRVQNSNKVTSKRTSNNMSVQLVCTPAKREHASSDSSLKPAIDHFGSNKEGLTRFLQTEIDDGDHLIDQPKMNIGQIQETSKHDPIQNLRSSNNSTSSCREPPNVRTVKEMRLSWRKEIPSENSCELLKDIQKLNLQFPVQRFFTLLLKKGTSSMEESSALEAEMSENYKHHSDYCVQRKRKLELEDQYRTYKRYRMNKGIRFAIKDFELFSDVLVNPHSKYTNRLSRTKCRQQQTTFCAIVTEPVQNDSVYQNQRLRVDDVLWTDKYQPQQSSEVIGNSASVRQLHSWLKEWKTRADTEERRRRQDERRMKKEAAESWDCGDFVGDAVSIDQVKELCNTVLITGPSGVGKTAAVYACAQELGFKVFEVNSSALRCGRLLLSQLTEATQSHQMDLESIKPSAVESESGVINQSQIKPAPVCKEAHRKVTTSPSKETSVCRSDSHNIRNPQPVKLTRFFKLSSKKSLVKTSDGPERCKHATVEPDRLQKSGSGCKSERGKESASKNQSRAIPVSLILFEEVDVIFPEDVGFLTAIKTFMSTSKRPIILTTNDPLFGARLKGHFDEIHFRTPSLQTIRSYLQCLCAVENMKTDPEYMAFLLCQNKGDIRQSILQLQLWVCSGGGSTELQILQNTLKCRSWTELKNSRCLEILAEKTGAGLLYFIIGSLFSPKFSSQSFYLQEFSNPNTKGEKSEGLMLQTSSNVHERKSACRGKTHRPKTISYPYSVKASDPSKQTNKLASEPRARGQSKSLIFQHVLCIGSFFDNMSFVDACLQKPSLSRTELCKTEALGWMGATLKDSLLDLQREEQIRQYFENSSQLLAFVEVLSFHRCQTELSGIWTEAARLREKMSSERWEQVMASFSQPFGQKYLATCHCKFCEPRVAQKHRELASILNSSRKICCLRNKRAFFMDYLPTLRSICRSERIKGQHSIRRSHYLSSLHLPRSTLELMAVDFP</sequence>
<dbReference type="ZFIN" id="ZDB-GENE-030131-338">
    <property type="gene designation" value="atad5b"/>
</dbReference>
<dbReference type="PANTHER" id="PTHR23389:SF21">
    <property type="entry name" value="ATPASE FAMILY AAA DOMAIN-CONTAINING PROTEIN 5"/>
    <property type="match status" value="1"/>
</dbReference>
<dbReference type="Pfam" id="PF00004">
    <property type="entry name" value="AAA"/>
    <property type="match status" value="1"/>
</dbReference>
<dbReference type="SMART" id="SM00382">
    <property type="entry name" value="AAA"/>
    <property type="match status" value="1"/>
</dbReference>
<dbReference type="OrthoDB" id="9996895at2759"/>
<organism evidence="4">
    <name type="scientific">Danio rerio</name>
    <name type="common">Zebrafish</name>
    <name type="synonym">Brachydanio rerio</name>
    <dbReference type="NCBI Taxonomy" id="7955"/>
    <lineage>
        <taxon>Eukaryota</taxon>
        <taxon>Metazoa</taxon>
        <taxon>Chordata</taxon>
        <taxon>Craniata</taxon>
        <taxon>Vertebrata</taxon>
        <taxon>Euteleostomi</taxon>
        <taxon>Actinopterygii</taxon>
        <taxon>Neopterygii</taxon>
        <taxon>Teleostei</taxon>
        <taxon>Ostariophysi</taxon>
        <taxon>Cypriniformes</taxon>
        <taxon>Danionidae</taxon>
        <taxon>Danioninae</taxon>
        <taxon>Danio</taxon>
    </lineage>
</organism>
<feature type="coiled-coil region" evidence="1">
    <location>
        <begin position="396"/>
        <end position="423"/>
    </location>
</feature>
<dbReference type="InterPro" id="IPR003593">
    <property type="entry name" value="AAA+_ATPase"/>
</dbReference>
<dbReference type="RefSeq" id="XP_073808683.1">
    <property type="nucleotide sequence ID" value="XM_073952582.1"/>
</dbReference>
<accession>A0A8M2BDN0</accession>
<dbReference type="GO" id="GO:0005524">
    <property type="term" value="F:ATP binding"/>
    <property type="evidence" value="ECO:0007669"/>
    <property type="project" value="InterPro"/>
</dbReference>
<feature type="compositionally biased region" description="Basic and acidic residues" evidence="2">
    <location>
        <begin position="577"/>
        <end position="593"/>
    </location>
</feature>
<dbReference type="Bgee" id="ENSDARG00000101126">
    <property type="expression patterns" value="Expressed in mature ovarian follicle and 25 other cell types or tissues"/>
</dbReference>
<name>A0A0R4IQJ5_DANRE</name>
<evidence type="ECO:0000313" key="4">
    <source>
        <dbReference type="Ensembl" id="ENSDARP00000138643"/>
    </source>
</evidence>
<accession>A0A0R4IQJ5</accession>
<feature type="region of interest" description="Disordered" evidence="2">
    <location>
        <begin position="186"/>
        <end position="210"/>
    </location>
</feature>
<feature type="compositionally biased region" description="Polar residues" evidence="2">
    <location>
        <begin position="194"/>
        <end position="205"/>
    </location>
</feature>
<dbReference type="SUPFAM" id="SSF52540">
    <property type="entry name" value="P-loop containing nucleoside triphosphate hydrolases"/>
    <property type="match status" value="1"/>
</dbReference>
<keyword evidence="1" id="KW-0175">Coiled coil</keyword>
<dbReference type="AlphaFoldDB" id="A0A0R4IQJ5"/>
<feature type="region of interest" description="Disordered" evidence="2">
    <location>
        <begin position="828"/>
        <end position="848"/>
    </location>
</feature>
<dbReference type="PANTHER" id="PTHR23389">
    <property type="entry name" value="CHROMOSOME TRANSMISSION FIDELITY FACTOR 18"/>
    <property type="match status" value="1"/>
</dbReference>
<proteinExistence type="predicted"/>
<feature type="domain" description="AAA+ ATPase" evidence="3">
    <location>
        <begin position="443"/>
        <end position="678"/>
    </location>
</feature>
<dbReference type="EMBL" id="AL954746">
    <property type="status" value="NOT_ANNOTATED_CDS"/>
    <property type="molecule type" value="Genomic_DNA"/>
</dbReference>
<dbReference type="Ensembl" id="ENSDART00000167463.2">
    <property type="protein sequence ID" value="ENSDARP00000138643.1"/>
    <property type="gene ID" value="ENSDARG00000101126.2"/>
</dbReference>